<feature type="region of interest" description="Disordered" evidence="1">
    <location>
        <begin position="389"/>
        <end position="421"/>
    </location>
</feature>
<dbReference type="EMBL" id="UNSC01000003">
    <property type="protein sequence ID" value="SZD72255.1"/>
    <property type="molecule type" value="Genomic_DNA"/>
</dbReference>
<accession>A0A383TXE1</accession>
<gene>
    <name evidence="3" type="ORF">SAMEA104719789_00694</name>
</gene>
<feature type="compositionally biased region" description="Polar residues" evidence="1">
    <location>
        <begin position="390"/>
        <end position="421"/>
    </location>
</feature>
<evidence type="ECO:0000313" key="4">
    <source>
        <dbReference type="Proteomes" id="UP000262142"/>
    </source>
</evidence>
<protein>
    <recommendedName>
        <fullName evidence="5">LTD domain-containing protein</fullName>
    </recommendedName>
</protein>
<keyword evidence="2" id="KW-0732">Signal</keyword>
<dbReference type="OrthoDB" id="1056765at2"/>
<evidence type="ECO:0008006" key="5">
    <source>
        <dbReference type="Google" id="ProtNLM"/>
    </source>
</evidence>
<reference evidence="3 4" key="1">
    <citation type="submission" date="2018-09" db="EMBL/GenBank/DDBJ databases">
        <authorList>
            <consortium name="Pathogen Informatics"/>
        </authorList>
    </citation>
    <scope>NUCLEOTIDE SEQUENCE [LARGE SCALE GENOMIC DNA]</scope>
    <source>
        <strain evidence="3 4">OH-22767</strain>
    </source>
</reference>
<dbReference type="Proteomes" id="UP000262142">
    <property type="component" value="Unassembled WGS sequence"/>
</dbReference>
<dbReference type="RefSeq" id="WP_119059120.1">
    <property type="nucleotide sequence ID" value="NZ_UNSC01000003.1"/>
</dbReference>
<organism evidence="3 4">
    <name type="scientific">Candidatus Ornithobacterium hominis</name>
    <dbReference type="NCBI Taxonomy" id="2497989"/>
    <lineage>
        <taxon>Bacteria</taxon>
        <taxon>Pseudomonadati</taxon>
        <taxon>Bacteroidota</taxon>
        <taxon>Flavobacteriia</taxon>
        <taxon>Flavobacteriales</taxon>
        <taxon>Weeksellaceae</taxon>
        <taxon>Ornithobacterium</taxon>
    </lineage>
</organism>
<name>A0A383TXE1_9FLAO</name>
<feature type="chain" id="PRO_5016806176" description="LTD domain-containing protein" evidence="2">
    <location>
        <begin position="21"/>
        <end position="421"/>
    </location>
</feature>
<sequence>MRQLNKICFLILLIPFTLNSQVLITTNTGKEKPHPNSILELDASRGALIVPVIEKDSLDYIKQNNPVKGMILFDNTKNQFIGFDGRSWVVFGGENSTEKEASPSEGEVIFTEFMIDPEGDERFKEWFEVYNTTNRNLNLAKCVFSNNEYVFQINGNLIISANDFLVFGAIEDKEKNGEIPVDYTYGYSNTTSNFNFTNGTTSNTNNIALECNKVLVDEVKNLSLSGKFPISEGATTSLKPDYFDSKANDLPQNYYASGNPTPKMMNITPPVLDDNAIRINEFHYKNKGSAKNEFVEIRVKKGSDVSAVNIYHYNGSDGKIIKENGLSNMVKTADASYDYYVWETPIQDGPDGFALVNANEVIEFLTYGGAFKATIGPASGMTSRLIPLEENSSTPPTASISRTEDNQWQVTAPNTRGQANF</sequence>
<evidence type="ECO:0000256" key="2">
    <source>
        <dbReference type="SAM" id="SignalP"/>
    </source>
</evidence>
<keyword evidence="4" id="KW-1185">Reference proteome</keyword>
<evidence type="ECO:0000313" key="3">
    <source>
        <dbReference type="EMBL" id="SZD72255.1"/>
    </source>
</evidence>
<evidence type="ECO:0000256" key="1">
    <source>
        <dbReference type="SAM" id="MobiDB-lite"/>
    </source>
</evidence>
<dbReference type="AlphaFoldDB" id="A0A383TXE1"/>
<feature type="signal peptide" evidence="2">
    <location>
        <begin position="1"/>
        <end position="20"/>
    </location>
</feature>
<proteinExistence type="predicted"/>